<evidence type="ECO:0000256" key="1">
    <source>
        <dbReference type="SAM" id="MobiDB-lite"/>
    </source>
</evidence>
<dbReference type="Gene3D" id="3.90.70.80">
    <property type="match status" value="1"/>
</dbReference>
<evidence type="ECO:0008006" key="4">
    <source>
        <dbReference type="Google" id="ProtNLM"/>
    </source>
</evidence>
<feature type="region of interest" description="Disordered" evidence="1">
    <location>
        <begin position="153"/>
        <end position="221"/>
    </location>
</feature>
<feature type="compositionally biased region" description="Acidic residues" evidence="1">
    <location>
        <begin position="35"/>
        <end position="44"/>
    </location>
</feature>
<keyword evidence="3" id="KW-1185">Reference proteome</keyword>
<feature type="region of interest" description="Disordered" evidence="1">
    <location>
        <begin position="1"/>
        <end position="132"/>
    </location>
</feature>
<dbReference type="CDD" id="cd22744">
    <property type="entry name" value="OTU"/>
    <property type="match status" value="1"/>
</dbReference>
<accession>A0A9P8HWP6</accession>
<organism evidence="2 3">
    <name type="scientific">Glutinoglossum americanum</name>
    <dbReference type="NCBI Taxonomy" id="1670608"/>
    <lineage>
        <taxon>Eukaryota</taxon>
        <taxon>Fungi</taxon>
        <taxon>Dikarya</taxon>
        <taxon>Ascomycota</taxon>
        <taxon>Pezizomycotina</taxon>
        <taxon>Geoglossomycetes</taxon>
        <taxon>Geoglossales</taxon>
        <taxon>Geoglossaceae</taxon>
        <taxon>Glutinoglossum</taxon>
    </lineage>
</organism>
<reference evidence="2" key="1">
    <citation type="submission" date="2021-03" db="EMBL/GenBank/DDBJ databases">
        <title>Comparative genomics and phylogenomic investigation of the class Geoglossomycetes provide insights into ecological specialization and systematics.</title>
        <authorList>
            <person name="Melie T."/>
            <person name="Pirro S."/>
            <person name="Miller A.N."/>
            <person name="Quandt A."/>
        </authorList>
    </citation>
    <scope>NUCLEOTIDE SEQUENCE</scope>
    <source>
        <strain evidence="2">GBOQ0MN5Z8</strain>
    </source>
</reference>
<dbReference type="AlphaFoldDB" id="A0A9P8HWP6"/>
<sequence length="465" mass="51330">MGVSKSKASTQESPVKNKLQSRDPRDSRALIEGEWWTESEDEDTHSDGFWQLSPGLGGGSLHRGGGGFHPPDSWKGDGSEYDGEGIRTRTAAEKARNNSGRLNRDEQDSENAELRRRIKRLQMETDQIRGEKADLEKMLEELAIAFSSLEENLQAPSPRSNAGTNNDNAASNNHHDDVDDDDDEDDDNPPPHTTFPPTLETPTAGPPDIHLEAPPGPPQPFRIVPVASDGNCFWRAFSELYYHTPTLWARTKLRTHAHFSRVISDGQHPRHDLYTRLAHLAALDAFPLDEQLARPNAWTSEQATQLVADLFDVQLVVHYAQPAARGAWHSGVLVRGPRNRRQVFMTLVGVHWQGLRPCGVPESEYRFESDVMRNAQARLPVPDEGGAMGVPPAVVPRPRVGGWDREGEAKFLRLGEEAEVAEVVGLGGDGESELMKLAREALAGEGESELMRLAREVLAGEGEQG</sequence>
<feature type="compositionally biased region" description="Basic and acidic residues" evidence="1">
    <location>
        <begin position="72"/>
        <end position="106"/>
    </location>
</feature>
<comment type="caution">
    <text evidence="2">The sequence shown here is derived from an EMBL/GenBank/DDBJ whole genome shotgun (WGS) entry which is preliminary data.</text>
</comment>
<proteinExistence type="predicted"/>
<name>A0A9P8HWP6_9PEZI</name>
<feature type="compositionally biased region" description="Low complexity" evidence="1">
    <location>
        <begin position="161"/>
        <end position="172"/>
    </location>
</feature>
<gene>
    <name evidence="2" type="ORF">FGG08_006267</name>
</gene>
<feature type="compositionally biased region" description="Basic and acidic residues" evidence="1">
    <location>
        <begin position="121"/>
        <end position="132"/>
    </location>
</feature>
<dbReference type="OrthoDB" id="5324951at2759"/>
<feature type="compositionally biased region" description="Acidic residues" evidence="1">
    <location>
        <begin position="178"/>
        <end position="188"/>
    </location>
</feature>
<feature type="compositionally biased region" description="Polar residues" evidence="1">
    <location>
        <begin position="1"/>
        <end position="14"/>
    </location>
</feature>
<dbReference type="Proteomes" id="UP000698800">
    <property type="component" value="Unassembled WGS sequence"/>
</dbReference>
<evidence type="ECO:0000313" key="2">
    <source>
        <dbReference type="EMBL" id="KAH0536896.1"/>
    </source>
</evidence>
<protein>
    <recommendedName>
        <fullName evidence="4">OTU domain-containing protein</fullName>
    </recommendedName>
</protein>
<feature type="compositionally biased region" description="Gly residues" evidence="1">
    <location>
        <begin position="55"/>
        <end position="68"/>
    </location>
</feature>
<dbReference type="EMBL" id="JAGHQL010000174">
    <property type="protein sequence ID" value="KAH0536896.1"/>
    <property type="molecule type" value="Genomic_DNA"/>
</dbReference>
<evidence type="ECO:0000313" key="3">
    <source>
        <dbReference type="Proteomes" id="UP000698800"/>
    </source>
</evidence>
<feature type="compositionally biased region" description="Basic and acidic residues" evidence="1">
    <location>
        <begin position="20"/>
        <end position="31"/>
    </location>
</feature>